<organism evidence="6 7">
    <name type="scientific">Photobacterium kishitanii</name>
    <dbReference type="NCBI Taxonomy" id="318456"/>
    <lineage>
        <taxon>Bacteria</taxon>
        <taxon>Pseudomonadati</taxon>
        <taxon>Pseudomonadota</taxon>
        <taxon>Gammaproteobacteria</taxon>
        <taxon>Vibrionales</taxon>
        <taxon>Vibrionaceae</taxon>
        <taxon>Photobacterium</taxon>
    </lineage>
</organism>
<dbReference type="Pfam" id="PF08447">
    <property type="entry name" value="PAS_3"/>
    <property type="match status" value="2"/>
</dbReference>
<dbReference type="PROSITE" id="PS50113">
    <property type="entry name" value="PAC"/>
    <property type="match status" value="2"/>
</dbReference>
<feature type="domain" description="GGDEF" evidence="5">
    <location>
        <begin position="581"/>
        <end position="713"/>
    </location>
</feature>
<dbReference type="Pfam" id="PF00990">
    <property type="entry name" value="GGDEF"/>
    <property type="match status" value="1"/>
</dbReference>
<sequence length="989" mass="113108">MVTTLKALKRNSYGREFIQEALHSVYDMFKPAHCYIAYFDKIHHKATSLAYYIDGHVSNTIFTYSIDNTLCKKMILSGKPCYFSKNISQIYPFNQIITHQLFQYYLGLPIFSRRGEVIGVIGCLFESSSLFSKDLHGEWCNVLGDILGSDVEYLALLSSQKKLLREMEECQQEAKLGNWQLDLVINCYYWSREIYRIFQCDIDTFVPNNDVINDFIHPDDRVRVSELKDEMINSTNMSYSIIYRIVLPEGDVKYLREHCHILRDINGVATLIKGILQDITDFYHISNKLNQASNKLTMTYNAVAEGIWEYNLETQKLITSPKFWEILSVSKSSVNNLNDWLAMVHKDDRLAVIESFSKLRNGDAISIDVEFRLQPKNKHTVCRWFNCKGNIIESNNSNRSDSIVGVLIDITATVLAAQKLTLAKTVFDNTSECIVITDQDNNIISVNKAFETVTGYNQADIIGKNPRILASGYHNLEFYQQMWHSLETTGAWQGQLHNRRSDGVIYPEEMTINKIEDDHNVINYVGVFHDISSRKQTEKKLRLLADNDMLTGLMNRRRFIEKVEKQIAKINNNIEDISSTSVCSLLFIDLDDFKIFNDLYGHDFGDNVLKEVASILRDTVCEHSIICRYGGDEYAVLIKGKDVNYAQNIAAKLVDIISKPIKCNDIEINLTISIGISSYPESGTTHQALLKNADYAMYEQKWLGRNGVCVYDQQLQHEYIRKLKLRDKLKHAIKDKKISVYYQPIIDNKTGIVCKFEALARWYDEHDGFIPPSVFIPIAERYGLIGMLGQQVFEKACADLDRIHRCGFRDVIFSINHSVKEFSQHNQEYIFEIINNYNLPYSAIMIEITESTALDDGKNILEILAAFRERGIAISLDDFGTGYSSLAAIIDIKPDIIKIDRSFIVDIEHSKESQMLVSLVIDLSCKLNVEVVAEGVETQAQLDILSSMSCHYIQGYYYSPAVAIDDAIMILKARNGDISIDNIDTKLLQ</sequence>
<dbReference type="PROSITE" id="PS50887">
    <property type="entry name" value="GGDEF"/>
    <property type="match status" value="1"/>
</dbReference>
<dbReference type="Gene3D" id="2.10.70.100">
    <property type="match status" value="1"/>
</dbReference>
<dbReference type="InterPro" id="IPR000014">
    <property type="entry name" value="PAS"/>
</dbReference>
<dbReference type="InterPro" id="IPR029016">
    <property type="entry name" value="GAF-like_dom_sf"/>
</dbReference>
<dbReference type="PANTHER" id="PTHR44757:SF2">
    <property type="entry name" value="BIOFILM ARCHITECTURE MAINTENANCE PROTEIN MBAA"/>
    <property type="match status" value="1"/>
</dbReference>
<dbReference type="InterPro" id="IPR001610">
    <property type="entry name" value="PAC"/>
</dbReference>
<dbReference type="PROSITE" id="PS50112">
    <property type="entry name" value="PAS"/>
    <property type="match status" value="1"/>
</dbReference>
<dbReference type="InterPro" id="IPR052155">
    <property type="entry name" value="Biofilm_reg_signaling"/>
</dbReference>
<dbReference type="Gene3D" id="3.30.450.20">
    <property type="entry name" value="PAS domain"/>
    <property type="match status" value="3"/>
</dbReference>
<dbReference type="SMART" id="SM00091">
    <property type="entry name" value="PAS"/>
    <property type="match status" value="3"/>
</dbReference>
<dbReference type="InterPro" id="IPR043128">
    <property type="entry name" value="Rev_trsase/Diguanyl_cyclase"/>
</dbReference>
<name>A0A2T3KIJ3_9GAMM</name>
<dbReference type="FunFam" id="3.30.70.270:FF:000001">
    <property type="entry name" value="Diguanylate cyclase domain protein"/>
    <property type="match status" value="1"/>
</dbReference>
<dbReference type="GO" id="GO:0003824">
    <property type="term" value="F:catalytic activity"/>
    <property type="evidence" value="ECO:0007669"/>
    <property type="project" value="UniProtKB-ARBA"/>
</dbReference>
<dbReference type="InterPro" id="IPR035919">
    <property type="entry name" value="EAL_sf"/>
</dbReference>
<dbReference type="SUPFAM" id="SSF141868">
    <property type="entry name" value="EAL domain-like"/>
    <property type="match status" value="1"/>
</dbReference>
<evidence type="ECO:0008006" key="8">
    <source>
        <dbReference type="Google" id="ProtNLM"/>
    </source>
</evidence>
<dbReference type="PROSITE" id="PS50883">
    <property type="entry name" value="EAL"/>
    <property type="match status" value="1"/>
</dbReference>
<protein>
    <recommendedName>
        <fullName evidence="8">Bifunctional diguanylate cyclase/phosphodiesterase</fullName>
    </recommendedName>
</protein>
<evidence type="ECO:0000313" key="6">
    <source>
        <dbReference type="EMBL" id="PSU99024.1"/>
    </source>
</evidence>
<evidence type="ECO:0000259" key="3">
    <source>
        <dbReference type="PROSITE" id="PS50113"/>
    </source>
</evidence>
<dbReference type="AlphaFoldDB" id="A0A2T3KIJ3"/>
<dbReference type="CDD" id="cd00130">
    <property type="entry name" value="PAS"/>
    <property type="match status" value="1"/>
</dbReference>
<comment type="caution">
    <text evidence="6">The sequence shown here is derived from an EMBL/GenBank/DDBJ whole genome shotgun (WGS) entry which is preliminary data.</text>
</comment>
<dbReference type="Pfam" id="PF00563">
    <property type="entry name" value="EAL"/>
    <property type="match status" value="1"/>
</dbReference>
<dbReference type="NCBIfam" id="TIGR00229">
    <property type="entry name" value="sensory_box"/>
    <property type="match status" value="1"/>
</dbReference>
<dbReference type="InterPro" id="IPR013655">
    <property type="entry name" value="PAS_fold_3"/>
</dbReference>
<dbReference type="Gene3D" id="3.30.70.270">
    <property type="match status" value="1"/>
</dbReference>
<dbReference type="CDD" id="cd01948">
    <property type="entry name" value="EAL"/>
    <property type="match status" value="1"/>
</dbReference>
<comment type="cofactor">
    <cofactor evidence="1">
        <name>Mg(2+)</name>
        <dbReference type="ChEBI" id="CHEBI:18420"/>
    </cofactor>
</comment>
<dbReference type="RefSeq" id="WP_107286193.1">
    <property type="nucleotide sequence ID" value="NZ_JAUZMX010000001.1"/>
</dbReference>
<dbReference type="Gene3D" id="3.30.450.40">
    <property type="match status" value="1"/>
</dbReference>
<dbReference type="InterPro" id="IPR000700">
    <property type="entry name" value="PAS-assoc_C"/>
</dbReference>
<evidence type="ECO:0000313" key="7">
    <source>
        <dbReference type="Proteomes" id="UP000241426"/>
    </source>
</evidence>
<gene>
    <name evidence="6" type="ORF">C9J27_11030</name>
</gene>
<dbReference type="SUPFAM" id="SSF55073">
    <property type="entry name" value="Nucleotide cyclase"/>
    <property type="match status" value="1"/>
</dbReference>
<dbReference type="SUPFAM" id="SSF55781">
    <property type="entry name" value="GAF domain-like"/>
    <property type="match status" value="1"/>
</dbReference>
<dbReference type="InterPro" id="IPR035965">
    <property type="entry name" value="PAS-like_dom_sf"/>
</dbReference>
<feature type="domain" description="PAC" evidence="3">
    <location>
        <begin position="492"/>
        <end position="543"/>
    </location>
</feature>
<evidence type="ECO:0000259" key="4">
    <source>
        <dbReference type="PROSITE" id="PS50883"/>
    </source>
</evidence>
<dbReference type="NCBIfam" id="TIGR00254">
    <property type="entry name" value="GGDEF"/>
    <property type="match status" value="1"/>
</dbReference>
<dbReference type="InterPro" id="IPR029787">
    <property type="entry name" value="Nucleotide_cyclase"/>
</dbReference>
<accession>A0A2T3KIJ3</accession>
<evidence type="ECO:0000256" key="1">
    <source>
        <dbReference type="ARBA" id="ARBA00001946"/>
    </source>
</evidence>
<dbReference type="InterPro" id="IPR001633">
    <property type="entry name" value="EAL_dom"/>
</dbReference>
<feature type="domain" description="PAS" evidence="2">
    <location>
        <begin position="419"/>
        <end position="465"/>
    </location>
</feature>
<dbReference type="Proteomes" id="UP000241426">
    <property type="component" value="Unassembled WGS sequence"/>
</dbReference>
<evidence type="ECO:0000259" key="5">
    <source>
        <dbReference type="PROSITE" id="PS50887"/>
    </source>
</evidence>
<dbReference type="SMART" id="SM00052">
    <property type="entry name" value="EAL"/>
    <property type="match status" value="1"/>
</dbReference>
<proteinExistence type="predicted"/>
<feature type="domain" description="EAL" evidence="4">
    <location>
        <begin position="722"/>
        <end position="975"/>
    </location>
</feature>
<dbReference type="InterPro" id="IPR000160">
    <property type="entry name" value="GGDEF_dom"/>
</dbReference>
<dbReference type="Pfam" id="PF13426">
    <property type="entry name" value="PAS_9"/>
    <property type="match status" value="1"/>
</dbReference>
<dbReference type="SMART" id="SM00267">
    <property type="entry name" value="GGDEF"/>
    <property type="match status" value="1"/>
</dbReference>
<evidence type="ECO:0000259" key="2">
    <source>
        <dbReference type="PROSITE" id="PS50112"/>
    </source>
</evidence>
<dbReference type="Gene3D" id="3.20.20.450">
    <property type="entry name" value="EAL domain"/>
    <property type="match status" value="1"/>
</dbReference>
<dbReference type="SMART" id="SM00086">
    <property type="entry name" value="PAC"/>
    <property type="match status" value="3"/>
</dbReference>
<dbReference type="CDD" id="cd01949">
    <property type="entry name" value="GGDEF"/>
    <property type="match status" value="1"/>
</dbReference>
<feature type="domain" description="PAC" evidence="3">
    <location>
        <begin position="239"/>
        <end position="291"/>
    </location>
</feature>
<dbReference type="PANTHER" id="PTHR44757">
    <property type="entry name" value="DIGUANYLATE CYCLASE DGCP"/>
    <property type="match status" value="1"/>
</dbReference>
<dbReference type="EMBL" id="PYNF01000007">
    <property type="protein sequence ID" value="PSU99024.1"/>
    <property type="molecule type" value="Genomic_DNA"/>
</dbReference>
<reference evidence="6 7" key="1">
    <citation type="submission" date="2018-01" db="EMBL/GenBank/DDBJ databases">
        <title>Whole genome sequencing of Histamine producing bacteria.</title>
        <authorList>
            <person name="Butler K."/>
        </authorList>
    </citation>
    <scope>NUCLEOTIDE SEQUENCE [LARGE SCALE GENOMIC DNA]</scope>
    <source>
        <strain evidence="6 7">FS-7.2</strain>
    </source>
</reference>
<dbReference type="SUPFAM" id="SSF55785">
    <property type="entry name" value="PYP-like sensor domain (PAS domain)"/>
    <property type="match status" value="3"/>
</dbReference>